<name>A0A2W5NB72_RHOSU</name>
<evidence type="ECO:0000256" key="1">
    <source>
        <dbReference type="SAM" id="MobiDB-lite"/>
    </source>
</evidence>
<organism evidence="3 4">
    <name type="scientific">Rhodovulum sulfidophilum</name>
    <name type="common">Rhodobacter sulfidophilus</name>
    <dbReference type="NCBI Taxonomy" id="35806"/>
    <lineage>
        <taxon>Bacteria</taxon>
        <taxon>Pseudomonadati</taxon>
        <taxon>Pseudomonadota</taxon>
        <taxon>Alphaproteobacteria</taxon>
        <taxon>Rhodobacterales</taxon>
        <taxon>Paracoccaceae</taxon>
        <taxon>Rhodovulum</taxon>
    </lineage>
</organism>
<dbReference type="Proteomes" id="UP000249185">
    <property type="component" value="Unassembled WGS sequence"/>
</dbReference>
<reference evidence="3 4" key="1">
    <citation type="submission" date="2017-08" db="EMBL/GenBank/DDBJ databases">
        <title>Infants hospitalized years apart are colonized by the same room-sourced microbial strains.</title>
        <authorList>
            <person name="Brooks B."/>
            <person name="Olm M.R."/>
            <person name="Firek B.A."/>
            <person name="Baker R."/>
            <person name="Thomas B.C."/>
            <person name="Morowitz M.J."/>
            <person name="Banfield J.F."/>
        </authorList>
    </citation>
    <scope>NUCLEOTIDE SEQUENCE [LARGE SCALE GENOMIC DNA]</scope>
    <source>
        <strain evidence="3">S2_005_002_R2_34</strain>
    </source>
</reference>
<evidence type="ECO:0008006" key="5">
    <source>
        <dbReference type="Google" id="ProtNLM"/>
    </source>
</evidence>
<evidence type="ECO:0000256" key="2">
    <source>
        <dbReference type="SAM" id="SignalP"/>
    </source>
</evidence>
<evidence type="ECO:0000313" key="4">
    <source>
        <dbReference type="Proteomes" id="UP000249185"/>
    </source>
</evidence>
<protein>
    <recommendedName>
        <fullName evidence="5">DUF2282 domain-containing protein</fullName>
    </recommendedName>
</protein>
<dbReference type="EMBL" id="QFPW01000014">
    <property type="protein sequence ID" value="PZQ47965.1"/>
    <property type="molecule type" value="Genomic_DNA"/>
</dbReference>
<comment type="caution">
    <text evidence="3">The sequence shown here is derived from an EMBL/GenBank/DDBJ whole genome shotgun (WGS) entry which is preliminary data.</text>
</comment>
<evidence type="ECO:0000313" key="3">
    <source>
        <dbReference type="EMBL" id="PZQ47965.1"/>
    </source>
</evidence>
<dbReference type="Pfam" id="PF10048">
    <property type="entry name" value="DUF2282"/>
    <property type="match status" value="1"/>
</dbReference>
<sequence length="101" mass="10199">MRITRLGLAITAMAAALGAAAGAQEPPAGEAAAREKCFGVALAGQNDGVGLGGDAAKSTVDYQGDAWSWVPRGACQTLTLPVQPDGTPRRGAIRPLDRDPG</sequence>
<gene>
    <name evidence="3" type="ORF">DI556_15830</name>
</gene>
<feature type="region of interest" description="Disordered" evidence="1">
    <location>
        <begin position="78"/>
        <end position="101"/>
    </location>
</feature>
<proteinExistence type="predicted"/>
<accession>A0A2W5NB72</accession>
<feature type="signal peptide" evidence="2">
    <location>
        <begin position="1"/>
        <end position="23"/>
    </location>
</feature>
<dbReference type="InterPro" id="IPR018740">
    <property type="entry name" value="DUF2282_membr"/>
</dbReference>
<dbReference type="AlphaFoldDB" id="A0A2W5NB72"/>
<feature type="chain" id="PRO_5016079122" description="DUF2282 domain-containing protein" evidence="2">
    <location>
        <begin position="24"/>
        <end position="101"/>
    </location>
</feature>
<keyword evidence="2" id="KW-0732">Signal</keyword>